<evidence type="ECO:0000256" key="2">
    <source>
        <dbReference type="ARBA" id="ARBA00022741"/>
    </source>
</evidence>
<keyword evidence="4" id="KW-0342">GTP-binding</keyword>
<keyword evidence="7" id="KW-1185">Reference proteome</keyword>
<dbReference type="FunFam" id="3.40.50.300:FF:000541">
    <property type="entry name" value="Immunity related GTPase M"/>
    <property type="match status" value="1"/>
</dbReference>
<dbReference type="SUPFAM" id="SSF52540">
    <property type="entry name" value="P-loop containing nucleoside triphosphate hydrolases"/>
    <property type="match status" value="1"/>
</dbReference>
<dbReference type="OrthoDB" id="422720at2759"/>
<proteinExistence type="inferred from homology"/>
<dbReference type="Gene3D" id="3.40.50.300">
    <property type="entry name" value="P-loop containing nucleotide triphosphate hydrolases"/>
    <property type="match status" value="1"/>
</dbReference>
<reference evidence="6" key="2">
    <citation type="submission" date="2025-09" db="UniProtKB">
        <authorList>
            <consortium name="Ensembl"/>
        </authorList>
    </citation>
    <scope>IDENTIFICATION</scope>
</reference>
<feature type="domain" description="IRG-type G" evidence="5">
    <location>
        <begin position="68"/>
        <end position="249"/>
    </location>
</feature>
<dbReference type="PANTHER" id="PTHR32341:SF10">
    <property type="entry name" value="INTERFERON-INDUCIBLE GTPASE 5"/>
    <property type="match status" value="1"/>
</dbReference>
<evidence type="ECO:0000256" key="3">
    <source>
        <dbReference type="ARBA" id="ARBA00022801"/>
    </source>
</evidence>
<evidence type="ECO:0000256" key="1">
    <source>
        <dbReference type="ARBA" id="ARBA00005429"/>
    </source>
</evidence>
<dbReference type="AlphaFoldDB" id="A0A3Q3ER53"/>
<dbReference type="GO" id="GO:0016787">
    <property type="term" value="F:hydrolase activity"/>
    <property type="evidence" value="ECO:0007669"/>
    <property type="project" value="UniProtKB-KW"/>
</dbReference>
<evidence type="ECO:0000313" key="7">
    <source>
        <dbReference type="Proteomes" id="UP000264800"/>
    </source>
</evidence>
<evidence type="ECO:0000256" key="4">
    <source>
        <dbReference type="ARBA" id="ARBA00023134"/>
    </source>
</evidence>
<evidence type="ECO:0000313" key="6">
    <source>
        <dbReference type="Ensembl" id="ENSKMAP00000004257.1"/>
    </source>
</evidence>
<dbReference type="Pfam" id="PF05049">
    <property type="entry name" value="IIGP"/>
    <property type="match status" value="1"/>
</dbReference>
<organism evidence="6 7">
    <name type="scientific">Kryptolebias marmoratus</name>
    <name type="common">Mangrove killifish</name>
    <name type="synonym">Rivulus marmoratus</name>
    <dbReference type="NCBI Taxonomy" id="37003"/>
    <lineage>
        <taxon>Eukaryota</taxon>
        <taxon>Metazoa</taxon>
        <taxon>Chordata</taxon>
        <taxon>Craniata</taxon>
        <taxon>Vertebrata</taxon>
        <taxon>Euteleostomi</taxon>
        <taxon>Actinopterygii</taxon>
        <taxon>Neopterygii</taxon>
        <taxon>Teleostei</taxon>
        <taxon>Neoteleostei</taxon>
        <taxon>Acanthomorphata</taxon>
        <taxon>Ovalentaria</taxon>
        <taxon>Atherinomorphae</taxon>
        <taxon>Cyprinodontiformes</taxon>
        <taxon>Rivulidae</taxon>
        <taxon>Kryptolebias</taxon>
    </lineage>
</organism>
<dbReference type="Proteomes" id="UP000264800">
    <property type="component" value="Unplaced"/>
</dbReference>
<comment type="similarity">
    <text evidence="1">Belongs to the TRAFAC class dynamin-like GTPase superfamily. IRG family.</text>
</comment>
<reference evidence="6" key="1">
    <citation type="submission" date="2025-08" db="UniProtKB">
        <authorList>
            <consortium name="Ensembl"/>
        </authorList>
    </citation>
    <scope>IDENTIFICATION</scope>
</reference>
<dbReference type="InterPro" id="IPR051515">
    <property type="entry name" value="IRG"/>
</dbReference>
<dbReference type="InterPro" id="IPR007743">
    <property type="entry name" value="Immunity-related_GTPase-like"/>
</dbReference>
<sequence>MDDKFDTEIISLLQTDPAAAAAKIKEYIEKQRVNMDDMFDTEIKSLMKTDPAAAVAKIKEYIEKQNNTPLNIAITGEAGSGKSTFINYFREMTNDDEGAAPTGVTETTIDISSYPHPKYPNVKLSDLPGVGTTKFPADKYLELVELEKFDFFVIISDTRFRENDVKLAKEIQKMEKKFYFVRSKIDNDLQAEKRVKRNFNEQEILQKIRNDCIQGLQNEGFKSPQVFLLSSFDLHLYDFPLLHETLDKELPEHKKHALLMAMPNINLEVIKKKKKALQSKIKYAVLTSAAVAAVPVPGISATVDIGIIAAAVTHYVVSFRLDIPSLKKLADTTGVPYDDLKQVILSPLVAVKITPAVIMKVLGQMAGVGVLLAGEEMSRLIPGIGIPASMALSSTGTYMALHQILKMLAEDAEKVFKRALGLNSSE</sequence>
<dbReference type="InterPro" id="IPR030385">
    <property type="entry name" value="G_IRG_dom"/>
</dbReference>
<dbReference type="GO" id="GO:0005525">
    <property type="term" value="F:GTP binding"/>
    <property type="evidence" value="ECO:0007669"/>
    <property type="project" value="UniProtKB-KW"/>
</dbReference>
<dbReference type="RefSeq" id="XP_017287247.1">
    <property type="nucleotide sequence ID" value="XM_017431758.3"/>
</dbReference>
<keyword evidence="2" id="KW-0547">Nucleotide-binding</keyword>
<keyword evidence="3" id="KW-0378">Hydrolase</keyword>
<dbReference type="PANTHER" id="PTHR32341">
    <property type="entry name" value="INTERFERON-INDUCIBLE GTPASE"/>
    <property type="match status" value="1"/>
</dbReference>
<dbReference type="GeneID" id="108245102"/>
<dbReference type="OMA" id="KECLRAP"/>
<evidence type="ECO:0000259" key="5">
    <source>
        <dbReference type="PROSITE" id="PS51716"/>
    </source>
</evidence>
<dbReference type="GeneTree" id="ENSGT00950000183007"/>
<dbReference type="STRING" id="37003.ENSKMAP00000004257"/>
<dbReference type="GO" id="GO:0016020">
    <property type="term" value="C:membrane"/>
    <property type="evidence" value="ECO:0007669"/>
    <property type="project" value="InterPro"/>
</dbReference>
<accession>A0A3Q3ER53</accession>
<dbReference type="KEGG" id="kmr:108245102"/>
<protein>
    <submittedName>
        <fullName evidence="6">Interferon-inducible GTPase 5-like</fullName>
    </submittedName>
</protein>
<name>A0A3Q3ER53_KRYMA</name>
<dbReference type="InterPro" id="IPR027417">
    <property type="entry name" value="P-loop_NTPase"/>
</dbReference>
<dbReference type="PROSITE" id="PS51716">
    <property type="entry name" value="G_IRG"/>
    <property type="match status" value="1"/>
</dbReference>
<dbReference type="Ensembl" id="ENSKMAT00000004340.1">
    <property type="protein sequence ID" value="ENSKMAP00000004257.1"/>
    <property type="gene ID" value="ENSKMAG00000003246.1"/>
</dbReference>